<reference evidence="1 2" key="1">
    <citation type="submission" date="2020-02" db="EMBL/GenBank/DDBJ databases">
        <title>Draft Genome Sequence of Verrucosispora sp. Strain CWR15, Isolated from Gulf of Mexico Sponge.</title>
        <authorList>
            <person name="Kennedy S.J."/>
            <person name="Cella E."/>
            <person name="Azarian T."/>
            <person name="Baker B.J."/>
            <person name="Shaw L.N."/>
        </authorList>
    </citation>
    <scope>NUCLEOTIDE SEQUENCE [LARGE SCALE GENOMIC DNA]</scope>
    <source>
        <strain evidence="1 2">CWR15</strain>
    </source>
</reference>
<dbReference type="Proteomes" id="UP000478148">
    <property type="component" value="Unassembled WGS sequence"/>
</dbReference>
<dbReference type="InterPro" id="IPR013320">
    <property type="entry name" value="ConA-like_dom_sf"/>
</dbReference>
<name>A0A6M1LD66_9ACTN</name>
<dbReference type="Gene3D" id="2.60.120.260">
    <property type="entry name" value="Galactose-binding domain-like"/>
    <property type="match status" value="1"/>
</dbReference>
<dbReference type="SUPFAM" id="SSF49899">
    <property type="entry name" value="Concanavalin A-like lectins/glucanases"/>
    <property type="match status" value="1"/>
</dbReference>
<gene>
    <name evidence="1" type="ORF">ENC19_28220</name>
</gene>
<dbReference type="Gene3D" id="2.60.120.200">
    <property type="match status" value="1"/>
</dbReference>
<dbReference type="RefSeq" id="WP_164450089.1">
    <property type="nucleotide sequence ID" value="NZ_SAIY01000014.1"/>
</dbReference>
<evidence type="ECO:0000313" key="1">
    <source>
        <dbReference type="EMBL" id="NGM16230.1"/>
    </source>
</evidence>
<protein>
    <submittedName>
        <fullName evidence="1">Polysaccharide lyase family 7 protein</fullName>
    </submittedName>
</protein>
<keyword evidence="1" id="KW-0456">Lyase</keyword>
<accession>A0A6M1LD66</accession>
<evidence type="ECO:0000313" key="2">
    <source>
        <dbReference type="Proteomes" id="UP000478148"/>
    </source>
</evidence>
<proteinExistence type="predicted"/>
<dbReference type="AlphaFoldDB" id="A0A6M1LD66"/>
<dbReference type="GO" id="GO:0016829">
    <property type="term" value="F:lyase activity"/>
    <property type="evidence" value="ECO:0007669"/>
    <property type="project" value="UniProtKB-KW"/>
</dbReference>
<comment type="caution">
    <text evidence="1">The sequence shown here is derived from an EMBL/GenBank/DDBJ whole genome shotgun (WGS) entry which is preliminary data.</text>
</comment>
<sequence>MIATAAFGAITTSASADTVSLNNPGFEQGYFDGWEIVRANDVALSDIGNSGDHSAKIEGRRGQVRQEVAVWPGTDYTLTAYIRGRGVIGVTVDGDDTTTTGGGRDFEQVSVEFNTGTAEFVEIFAAYGGKISRFDDFTLKIGGSVPTPTPSPTQSPSVGFDPAVWDDSEAGDYIRSRDPYVLRFDGLEQFTVTGSGGGPRDELKTPQAVRAASDEIYESFSADITFDLDDGVKLIAHQIHAGSGAGFATQVKLYVQDSSPLGIFKGEGEENFTIDDYPLLEGVPSNGVFDVYVRVQIPGFVSGDGEINEKIFDLGTIRSGKSIRYELINDHGVITVNSTVGRNSVSFTYDMQDSAASYMKFGSYVQAQDAESGCNVTNALNCEYPGWEPYGEASTPEEAEVLWREYFADSNIDRARVTFRNVVHEGGPLQ</sequence>
<organism evidence="1 2">
    <name type="scientific">Verrucosispora sioxanthis</name>
    <dbReference type="NCBI Taxonomy" id="2499994"/>
    <lineage>
        <taxon>Bacteria</taxon>
        <taxon>Bacillati</taxon>
        <taxon>Actinomycetota</taxon>
        <taxon>Actinomycetes</taxon>
        <taxon>Micromonosporales</taxon>
        <taxon>Micromonosporaceae</taxon>
        <taxon>Micromonospora</taxon>
    </lineage>
</organism>
<keyword evidence="2" id="KW-1185">Reference proteome</keyword>
<dbReference type="EMBL" id="SAIY01000014">
    <property type="protein sequence ID" value="NGM16230.1"/>
    <property type="molecule type" value="Genomic_DNA"/>
</dbReference>